<reference evidence="1 2" key="1">
    <citation type="submission" date="2019-12" db="EMBL/GenBank/DDBJ databases">
        <title>Nocardia sp. nov. ET3-3 isolated from soil.</title>
        <authorList>
            <person name="Kanchanasin P."/>
            <person name="Tanasupawat S."/>
            <person name="Yuki M."/>
            <person name="Kudo T."/>
        </authorList>
    </citation>
    <scope>NUCLEOTIDE SEQUENCE [LARGE SCALE GENOMIC DNA]</scope>
    <source>
        <strain evidence="1 2">ET3-3</strain>
    </source>
</reference>
<dbReference type="RefSeq" id="WP_157388840.1">
    <property type="nucleotide sequence ID" value="NZ_WRPP01000003.1"/>
</dbReference>
<comment type="caution">
    <text evidence="1">The sequence shown here is derived from an EMBL/GenBank/DDBJ whole genome shotgun (WGS) entry which is preliminary data.</text>
</comment>
<dbReference type="InterPro" id="IPR021373">
    <property type="entry name" value="DUF2993"/>
</dbReference>
<sequence length="295" mass="31794">MRFRRLLIGLLCLAGLAVLLDFGVAAYSEYRVSRMLRAGSELSADPAVSFHESPRHPFVLQALDGEFTFMEIRGRAVRPDIPGQITVEADLNGMHLPMGDLVDGNVGKVPVDEVQGRMRIEPAELGRMFQIPDLEVFGPEMDNSDESSDAGTATATTVGSVILYGTVPIGPDADATAVTDPHGIAGDKTTKKTNSAKVHVLAEMRLDGNQIRITATAIAGRDLQNDPDSVLPGQQQRPVITEQDKPAVLAHFTRTIDIKNMPFGITPTKVKASGGQILVEGKARDVTVDLHRLQP</sequence>
<protein>
    <submittedName>
        <fullName evidence="1">DUF2993 domain-containing protein</fullName>
    </submittedName>
</protein>
<dbReference type="EMBL" id="WRPP01000003">
    <property type="protein sequence ID" value="MVU79222.1"/>
    <property type="molecule type" value="Genomic_DNA"/>
</dbReference>
<accession>A0A7K1UY31</accession>
<proteinExistence type="predicted"/>
<evidence type="ECO:0000313" key="1">
    <source>
        <dbReference type="EMBL" id="MVU79222.1"/>
    </source>
</evidence>
<dbReference type="Proteomes" id="UP000466794">
    <property type="component" value="Unassembled WGS sequence"/>
</dbReference>
<name>A0A7K1UY31_9NOCA</name>
<evidence type="ECO:0000313" key="2">
    <source>
        <dbReference type="Proteomes" id="UP000466794"/>
    </source>
</evidence>
<dbReference type="AlphaFoldDB" id="A0A7K1UY31"/>
<gene>
    <name evidence="1" type="ORF">GPX89_18505</name>
</gene>
<keyword evidence="2" id="KW-1185">Reference proteome</keyword>
<dbReference type="Pfam" id="PF11209">
    <property type="entry name" value="LmeA"/>
    <property type="match status" value="1"/>
</dbReference>
<organism evidence="1 2">
    <name type="scientific">Nocardia terrae</name>
    <dbReference type="NCBI Taxonomy" id="2675851"/>
    <lineage>
        <taxon>Bacteria</taxon>
        <taxon>Bacillati</taxon>
        <taxon>Actinomycetota</taxon>
        <taxon>Actinomycetes</taxon>
        <taxon>Mycobacteriales</taxon>
        <taxon>Nocardiaceae</taxon>
        <taxon>Nocardia</taxon>
    </lineage>
</organism>